<feature type="chain" id="PRO_5045424125" evidence="2">
    <location>
        <begin position="25"/>
        <end position="123"/>
    </location>
</feature>
<dbReference type="Proteomes" id="UP000280271">
    <property type="component" value="Unassembled WGS sequence"/>
</dbReference>
<dbReference type="PANTHER" id="PTHR36571:SF1">
    <property type="entry name" value="PROTEIN YGIW"/>
    <property type="match status" value="1"/>
</dbReference>
<organism evidence="3 4">
    <name type="scientific">Acinetobacter chengduensis</name>
    <dbReference type="NCBI Taxonomy" id="2420890"/>
    <lineage>
        <taxon>Bacteria</taxon>
        <taxon>Pseudomonadati</taxon>
        <taxon>Pseudomonadota</taxon>
        <taxon>Gammaproteobacteria</taxon>
        <taxon>Moraxellales</taxon>
        <taxon>Moraxellaceae</taxon>
        <taxon>Acinetobacter</taxon>
    </lineage>
</organism>
<dbReference type="NCBIfam" id="NF033674">
    <property type="entry name" value="stress_OB_fold"/>
    <property type="match status" value="1"/>
</dbReference>
<dbReference type="Pfam" id="PF04076">
    <property type="entry name" value="BOF"/>
    <property type="match status" value="1"/>
</dbReference>
<accession>A0ABX9TVR9</accession>
<dbReference type="Gene3D" id="2.40.50.200">
    <property type="entry name" value="Bacterial OB-fold"/>
    <property type="match status" value="1"/>
</dbReference>
<dbReference type="InterPro" id="IPR005220">
    <property type="entry name" value="CarO-like"/>
</dbReference>
<proteinExistence type="predicted"/>
<sequence>MKMNKKIALMLFAGAMSLSSQLWAGDDLAIIQAASDRHVQVADIQGLKDGTAITLTGTLIKHLNQEHYEFNDGTGLILLEIDHDIWKASGIQVGDKVRAVGEVDTHRYKPTDVEVVKIEKLTQ</sequence>
<keyword evidence="1 2" id="KW-0732">Signal</keyword>
<comment type="caution">
    <text evidence="3">The sequence shown here is derived from an EMBL/GenBank/DDBJ whole genome shotgun (WGS) entry which is preliminary data.</text>
</comment>
<evidence type="ECO:0000313" key="3">
    <source>
        <dbReference type="EMBL" id="RLL21831.1"/>
    </source>
</evidence>
<dbReference type="EMBL" id="RCHC01000008">
    <property type="protein sequence ID" value="RLL21831.1"/>
    <property type="molecule type" value="Genomic_DNA"/>
</dbReference>
<dbReference type="PANTHER" id="PTHR36571">
    <property type="entry name" value="PROTEIN YGIW"/>
    <property type="match status" value="1"/>
</dbReference>
<dbReference type="InterPro" id="IPR036700">
    <property type="entry name" value="BOBF_sf"/>
</dbReference>
<evidence type="ECO:0000313" key="4">
    <source>
        <dbReference type="Proteomes" id="UP000280271"/>
    </source>
</evidence>
<feature type="signal peptide" evidence="2">
    <location>
        <begin position="1"/>
        <end position="24"/>
    </location>
</feature>
<reference evidence="3 4" key="1">
    <citation type="submission" date="2018-09" db="EMBL/GenBank/DDBJ databases">
        <title>The draft genome of Acinetobacter sp. strains.</title>
        <authorList>
            <person name="Qin J."/>
            <person name="Feng Y."/>
            <person name="Zong Z."/>
        </authorList>
    </citation>
    <scope>NUCLEOTIDE SEQUENCE [LARGE SCALE GENOMIC DNA]</scope>
    <source>
        <strain evidence="3 4">WCHAc060005</strain>
    </source>
</reference>
<evidence type="ECO:0000256" key="2">
    <source>
        <dbReference type="SAM" id="SignalP"/>
    </source>
</evidence>
<keyword evidence="4" id="KW-1185">Reference proteome</keyword>
<evidence type="ECO:0000256" key="1">
    <source>
        <dbReference type="ARBA" id="ARBA00022729"/>
    </source>
</evidence>
<name>A0ABX9TVR9_9GAMM</name>
<gene>
    <name evidence="3" type="ORF">D9K81_09070</name>
</gene>
<dbReference type="SUPFAM" id="SSF101756">
    <property type="entry name" value="Hypothetical protein YgiW"/>
    <property type="match status" value="1"/>
</dbReference>
<protein>
    <submittedName>
        <fullName evidence="3">NirD/YgiW/YdeI family stress tolerance protein</fullName>
    </submittedName>
</protein>